<dbReference type="EMBL" id="BGPR01295708">
    <property type="protein sequence ID" value="GBN55441.1"/>
    <property type="molecule type" value="Genomic_DNA"/>
</dbReference>
<evidence type="ECO:0000313" key="2">
    <source>
        <dbReference type="EMBL" id="GBN55441.1"/>
    </source>
</evidence>
<proteinExistence type="predicted"/>
<reference evidence="2 3" key="1">
    <citation type="journal article" date="2019" name="Sci. Rep.">
        <title>Orb-weaving spider Araneus ventricosus genome elucidates the spidroin gene catalogue.</title>
        <authorList>
            <person name="Kono N."/>
            <person name="Nakamura H."/>
            <person name="Ohtoshi R."/>
            <person name="Moran D.A.P."/>
            <person name="Shinohara A."/>
            <person name="Yoshida Y."/>
            <person name="Fujiwara M."/>
            <person name="Mori M."/>
            <person name="Tomita M."/>
            <person name="Arakawa K."/>
        </authorList>
    </citation>
    <scope>NUCLEOTIDE SEQUENCE [LARGE SCALE GENOMIC DNA]</scope>
</reference>
<keyword evidence="3" id="KW-1185">Reference proteome</keyword>
<gene>
    <name evidence="2" type="ORF">AVEN_168359_1</name>
</gene>
<accession>A0A4Y2PW08</accession>
<dbReference type="Proteomes" id="UP000499080">
    <property type="component" value="Unassembled WGS sequence"/>
</dbReference>
<evidence type="ECO:0000313" key="3">
    <source>
        <dbReference type="Proteomes" id="UP000499080"/>
    </source>
</evidence>
<comment type="caution">
    <text evidence="2">The sequence shown here is derived from an EMBL/GenBank/DDBJ whole genome shotgun (WGS) entry which is preliminary data.</text>
</comment>
<evidence type="ECO:0000256" key="1">
    <source>
        <dbReference type="SAM" id="MobiDB-lite"/>
    </source>
</evidence>
<name>A0A4Y2PW08_ARAVE</name>
<feature type="compositionally biased region" description="Basic and acidic residues" evidence="1">
    <location>
        <begin position="1"/>
        <end position="10"/>
    </location>
</feature>
<feature type="compositionally biased region" description="Basic and acidic residues" evidence="1">
    <location>
        <begin position="30"/>
        <end position="49"/>
    </location>
</feature>
<organism evidence="2 3">
    <name type="scientific">Araneus ventricosus</name>
    <name type="common">Orbweaver spider</name>
    <name type="synonym">Epeira ventricosa</name>
    <dbReference type="NCBI Taxonomy" id="182803"/>
    <lineage>
        <taxon>Eukaryota</taxon>
        <taxon>Metazoa</taxon>
        <taxon>Ecdysozoa</taxon>
        <taxon>Arthropoda</taxon>
        <taxon>Chelicerata</taxon>
        <taxon>Arachnida</taxon>
        <taxon>Araneae</taxon>
        <taxon>Araneomorphae</taxon>
        <taxon>Entelegynae</taxon>
        <taxon>Araneoidea</taxon>
        <taxon>Araneidae</taxon>
        <taxon>Araneus</taxon>
    </lineage>
</organism>
<sequence>MRPDRSDKHSPQTGTDEEPERFVCGGAPRQQEHVRPQVHHGRSDEDRDPPQPLHQPPRREGGDAAYGSVAHGHQAHVVRAPRTADEGLEKWKANAFLNKN</sequence>
<protein>
    <submittedName>
        <fullName evidence="2">Uncharacterized protein</fullName>
    </submittedName>
</protein>
<feature type="region of interest" description="Disordered" evidence="1">
    <location>
        <begin position="1"/>
        <end position="83"/>
    </location>
</feature>
<dbReference type="AlphaFoldDB" id="A0A4Y2PW08"/>